<accession>A0A0P7YUM8</accession>
<dbReference type="PANTHER" id="PTHR45931:SF4">
    <property type="entry name" value="E3 UBIQUITIN-PROTEIN LIGASE RLIM"/>
    <property type="match status" value="1"/>
</dbReference>
<keyword evidence="7 12" id="KW-0863">Zinc-finger</keyword>
<organism evidence="15 16">
    <name type="scientific">Scleropages formosus</name>
    <name type="common">Asian bonytongue</name>
    <name type="synonym">Osteoglossum formosum</name>
    <dbReference type="NCBI Taxonomy" id="113540"/>
    <lineage>
        <taxon>Eukaryota</taxon>
        <taxon>Metazoa</taxon>
        <taxon>Chordata</taxon>
        <taxon>Craniata</taxon>
        <taxon>Vertebrata</taxon>
        <taxon>Euteleostomi</taxon>
        <taxon>Actinopterygii</taxon>
        <taxon>Neopterygii</taxon>
        <taxon>Teleostei</taxon>
        <taxon>Osteoglossocephala</taxon>
        <taxon>Osteoglossomorpha</taxon>
        <taxon>Osteoglossiformes</taxon>
        <taxon>Osteoglossidae</taxon>
        <taxon>Scleropages</taxon>
    </lineage>
</organism>
<keyword evidence="9" id="KW-0862">Zinc</keyword>
<comment type="pathway">
    <text evidence="3">Protein modification; protein ubiquitination.</text>
</comment>
<dbReference type="PROSITE" id="PS50089">
    <property type="entry name" value="ZF_RING_2"/>
    <property type="match status" value="1"/>
</dbReference>
<dbReference type="CDD" id="cd16674">
    <property type="entry name" value="RING-H2_RNF12"/>
    <property type="match status" value="1"/>
</dbReference>
<feature type="compositionally biased region" description="Low complexity" evidence="13">
    <location>
        <begin position="384"/>
        <end position="405"/>
    </location>
</feature>
<feature type="compositionally biased region" description="Basic and acidic residues" evidence="13">
    <location>
        <begin position="302"/>
        <end position="311"/>
    </location>
</feature>
<evidence type="ECO:0000256" key="9">
    <source>
        <dbReference type="ARBA" id="ARBA00022833"/>
    </source>
</evidence>
<dbReference type="GO" id="GO:0008270">
    <property type="term" value="F:zinc ion binding"/>
    <property type="evidence" value="ECO:0007669"/>
    <property type="project" value="UniProtKB-KW"/>
</dbReference>
<evidence type="ECO:0000256" key="8">
    <source>
        <dbReference type="ARBA" id="ARBA00022786"/>
    </source>
</evidence>
<evidence type="ECO:0000256" key="12">
    <source>
        <dbReference type="PROSITE-ProRule" id="PRU00175"/>
    </source>
</evidence>
<comment type="caution">
    <text evidence="15">The sequence shown here is derived from an EMBL/GenBank/DDBJ whole genome shotgun (WGS) entry which is preliminary data.</text>
</comment>
<sequence length="535" mass="59206">MGASVYEQRFGEITEEELLRRLRQAKDGPLQPDIHENSGSDSQEDGSDGDSSLLGWLNSMRQTANTARSGYQGNQSWRAVSRTNPSSGVIRFSLEINVNRNTQQQADAGEQQGREGAMEVPSSEPEMLMEESSDSSASSVTEAATPTEEMLFERLLRGGRRRARSRSPEQSWTRPRRDGSPSSLTLNQTEGLPQARHEHAFPRLDPRLEAGDHAQFRTQEQLRFRHSSVEPEVLLGVVPEPVPAPQMTDDPGAQVEENDTSGQRPPTIMLDLQVRRVPAGEPRQQDGIASRTRSRYQASDASPHESNHTDFQHAFSRSDQAGVRTYVSTIRIPIRRVADTSQSESTSIETTVQQMLMGFGELSYLMDSVDPDSRQSAGPSRSPSMVTSASASDVVAAMSAASGRGSRPEEPQTQDREREVTPVAPATSGPREPISSLPFLRLAHFFLLSGDIEEQPRGLTKEQIDNLSMRNYGDSDALKTCSVCIMEYSQGNKLRKLPCSHEYHVHCIDRWLSENSTCPVCRRAVLGSSNRENVV</sequence>
<dbReference type="InterPro" id="IPR051834">
    <property type="entry name" value="RING_finger_E3_ligase"/>
</dbReference>
<evidence type="ECO:0000313" key="15">
    <source>
        <dbReference type="EMBL" id="KPP71546.1"/>
    </source>
</evidence>
<dbReference type="Gene3D" id="3.30.40.10">
    <property type="entry name" value="Zinc/RING finger domain, C3HC4 (zinc finger)"/>
    <property type="match status" value="1"/>
</dbReference>
<dbReference type="Proteomes" id="UP000034805">
    <property type="component" value="Unassembled WGS sequence"/>
</dbReference>
<reference evidence="15 16" key="1">
    <citation type="submission" date="2015-08" db="EMBL/GenBank/DDBJ databases">
        <title>The genome of the Asian arowana (Scleropages formosus).</title>
        <authorList>
            <person name="Tan M.H."/>
            <person name="Gan H.M."/>
            <person name="Croft L.J."/>
            <person name="Austin C.M."/>
        </authorList>
    </citation>
    <scope>NUCLEOTIDE SEQUENCE [LARGE SCALE GENOMIC DNA]</scope>
    <source>
        <strain evidence="15">Aro1</strain>
    </source>
</reference>
<comment type="catalytic activity">
    <reaction evidence="1">
        <text>S-ubiquitinyl-[E2 ubiquitin-conjugating enzyme]-L-cysteine + [acceptor protein]-L-lysine = [E2 ubiquitin-conjugating enzyme]-L-cysteine + N(6)-ubiquitinyl-[acceptor protein]-L-lysine.</text>
        <dbReference type="EC" id="2.3.2.27"/>
    </reaction>
</comment>
<keyword evidence="5" id="KW-0808">Transferase</keyword>
<feature type="compositionally biased region" description="Polar residues" evidence="13">
    <location>
        <begin position="374"/>
        <end position="383"/>
    </location>
</feature>
<proteinExistence type="inferred from homology"/>
<comment type="subcellular location">
    <subcellularLocation>
        <location evidence="2">Nucleus</location>
    </subcellularLocation>
</comment>
<dbReference type="AlphaFoldDB" id="A0A0P7YUM8"/>
<evidence type="ECO:0000256" key="13">
    <source>
        <dbReference type="SAM" id="MobiDB-lite"/>
    </source>
</evidence>
<evidence type="ECO:0000256" key="1">
    <source>
        <dbReference type="ARBA" id="ARBA00000900"/>
    </source>
</evidence>
<feature type="compositionally biased region" description="Polar residues" evidence="13">
    <location>
        <begin position="180"/>
        <end position="191"/>
    </location>
</feature>
<evidence type="ECO:0000256" key="11">
    <source>
        <dbReference type="ARBA" id="ARBA00038418"/>
    </source>
</evidence>
<gene>
    <name evidence="15" type="ORF">Z043_109528</name>
</gene>
<feature type="domain" description="RING-type" evidence="14">
    <location>
        <begin position="481"/>
        <end position="522"/>
    </location>
</feature>
<feature type="compositionally biased region" description="Basic and acidic residues" evidence="13">
    <location>
        <begin position="406"/>
        <end position="420"/>
    </location>
</feature>
<dbReference type="GO" id="GO:0005634">
    <property type="term" value="C:nucleus"/>
    <property type="evidence" value="ECO:0007669"/>
    <property type="project" value="UniProtKB-SubCell"/>
</dbReference>
<dbReference type="Pfam" id="PF13639">
    <property type="entry name" value="zf-RING_2"/>
    <property type="match status" value="1"/>
</dbReference>
<feature type="region of interest" description="Disordered" evidence="13">
    <location>
        <begin position="104"/>
        <end position="195"/>
    </location>
</feature>
<protein>
    <recommendedName>
        <fullName evidence="4">RING-type E3 ubiquitin transferase</fullName>
        <ecNumber evidence="4">2.3.2.27</ecNumber>
    </recommendedName>
</protein>
<dbReference type="SMART" id="SM00184">
    <property type="entry name" value="RING"/>
    <property type="match status" value="1"/>
</dbReference>
<evidence type="ECO:0000259" key="14">
    <source>
        <dbReference type="PROSITE" id="PS50089"/>
    </source>
</evidence>
<feature type="region of interest" description="Disordered" evidence="13">
    <location>
        <begin position="277"/>
        <end position="317"/>
    </location>
</feature>
<evidence type="ECO:0000256" key="3">
    <source>
        <dbReference type="ARBA" id="ARBA00004906"/>
    </source>
</evidence>
<dbReference type="SUPFAM" id="SSF57850">
    <property type="entry name" value="RING/U-box"/>
    <property type="match status" value="1"/>
</dbReference>
<keyword evidence="8" id="KW-0833">Ubl conjugation pathway</keyword>
<evidence type="ECO:0000256" key="6">
    <source>
        <dbReference type="ARBA" id="ARBA00022723"/>
    </source>
</evidence>
<feature type="region of interest" description="Disordered" evidence="13">
    <location>
        <begin position="240"/>
        <end position="265"/>
    </location>
</feature>
<feature type="compositionally biased region" description="Polar residues" evidence="13">
    <location>
        <begin position="60"/>
        <end position="82"/>
    </location>
</feature>
<dbReference type="GO" id="GO:0061630">
    <property type="term" value="F:ubiquitin protein ligase activity"/>
    <property type="evidence" value="ECO:0007669"/>
    <property type="project" value="UniProtKB-EC"/>
</dbReference>
<dbReference type="EC" id="2.3.2.27" evidence="4"/>
<feature type="region of interest" description="Disordered" evidence="13">
    <location>
        <begin position="22"/>
        <end position="82"/>
    </location>
</feature>
<evidence type="ECO:0000313" key="16">
    <source>
        <dbReference type="Proteomes" id="UP000034805"/>
    </source>
</evidence>
<feature type="compositionally biased region" description="Low complexity" evidence="13">
    <location>
        <begin position="134"/>
        <end position="149"/>
    </location>
</feature>
<dbReference type="EMBL" id="JARO02002937">
    <property type="protein sequence ID" value="KPP71546.1"/>
    <property type="molecule type" value="Genomic_DNA"/>
</dbReference>
<dbReference type="InterPro" id="IPR001841">
    <property type="entry name" value="Znf_RING"/>
</dbReference>
<dbReference type="FunFam" id="3.30.40.10:FF:000054">
    <property type="entry name" value="E3 ubiquitin-protein ligase RLIM isoform X1"/>
    <property type="match status" value="1"/>
</dbReference>
<evidence type="ECO:0000256" key="2">
    <source>
        <dbReference type="ARBA" id="ARBA00004123"/>
    </source>
</evidence>
<dbReference type="PANTHER" id="PTHR45931">
    <property type="entry name" value="SI:CH211-59O9.10"/>
    <property type="match status" value="1"/>
</dbReference>
<dbReference type="InterPro" id="IPR013083">
    <property type="entry name" value="Znf_RING/FYVE/PHD"/>
</dbReference>
<keyword evidence="10" id="KW-0539">Nucleus</keyword>
<evidence type="ECO:0000256" key="4">
    <source>
        <dbReference type="ARBA" id="ARBA00012483"/>
    </source>
</evidence>
<comment type="similarity">
    <text evidence="11">Belongs to the RNF12 family.</text>
</comment>
<dbReference type="GO" id="GO:0016567">
    <property type="term" value="P:protein ubiquitination"/>
    <property type="evidence" value="ECO:0007669"/>
    <property type="project" value="TreeGrafter"/>
</dbReference>
<feature type="region of interest" description="Disordered" evidence="13">
    <location>
        <begin position="367"/>
        <end position="432"/>
    </location>
</feature>
<feature type="compositionally biased region" description="Low complexity" evidence="13">
    <location>
        <begin position="49"/>
        <end position="59"/>
    </location>
</feature>
<dbReference type="STRING" id="113540.ENSSFOP00015052414"/>
<evidence type="ECO:0000256" key="7">
    <source>
        <dbReference type="ARBA" id="ARBA00022771"/>
    </source>
</evidence>
<evidence type="ECO:0000256" key="10">
    <source>
        <dbReference type="ARBA" id="ARBA00023242"/>
    </source>
</evidence>
<dbReference type="GO" id="GO:0006511">
    <property type="term" value="P:ubiquitin-dependent protein catabolic process"/>
    <property type="evidence" value="ECO:0007669"/>
    <property type="project" value="TreeGrafter"/>
</dbReference>
<name>A0A0P7YUM8_SCLFO</name>
<keyword evidence="6" id="KW-0479">Metal-binding</keyword>
<evidence type="ECO:0000256" key="5">
    <source>
        <dbReference type="ARBA" id="ARBA00022679"/>
    </source>
</evidence>